<evidence type="ECO:0000256" key="6">
    <source>
        <dbReference type="ARBA" id="ARBA00023136"/>
    </source>
</evidence>
<dbReference type="RefSeq" id="WP_325801500.1">
    <property type="nucleotide sequence ID" value="NZ_JAQGFR010000227.1"/>
</dbReference>
<accession>A0ABU6FRM8</accession>
<keyword evidence="3" id="KW-1003">Cell membrane</keyword>
<gene>
    <name evidence="8" type="ORF">OW717_11770</name>
</gene>
<comment type="caution">
    <text evidence="8">The sequence shown here is derived from an EMBL/GenBank/DDBJ whole genome shotgun (WGS) entry which is preliminary data.</text>
</comment>
<proteinExistence type="inferred from homology"/>
<keyword evidence="9" id="KW-1185">Reference proteome</keyword>
<dbReference type="PANTHER" id="PTHR37937:SF1">
    <property type="entry name" value="CONJUGATIVE TRANSFER: DNA TRANSPORT"/>
    <property type="match status" value="1"/>
</dbReference>
<dbReference type="Proteomes" id="UP001308776">
    <property type="component" value="Unassembled WGS sequence"/>
</dbReference>
<reference evidence="8 9" key="1">
    <citation type="submission" date="2022-11" db="EMBL/GenBank/DDBJ databases">
        <title>Comparative genomics analysis of Acidithiobacillus ferriphilus.</title>
        <authorList>
            <person name="Ma L."/>
        </authorList>
    </citation>
    <scope>NUCLEOTIDE SEQUENCE [LARGE SCALE GENOMIC DNA]</scope>
    <source>
        <strain evidence="8 9">DY15</strain>
    </source>
</reference>
<feature type="non-terminal residue" evidence="8">
    <location>
        <position position="348"/>
    </location>
</feature>
<dbReference type="PANTHER" id="PTHR37937">
    <property type="entry name" value="CONJUGATIVE TRANSFER: DNA TRANSPORT"/>
    <property type="match status" value="1"/>
</dbReference>
<sequence length="348" mass="38059">MTASHNTTNRARIAGAAVLAVLFTVFVYGFIASSLIAHLFGYAPALGRPLVGHIYPPFGWFLWSFKFYRTDPALFAHAYFLFIVITVLVLGMAVIGLGISTRKLEVIEDIHGSARFLTSADEIRRETGLLPPDDPEAEASATGVLLALWHEKEAGIFKRTKINYLRHAQIEHIQLFGPPGSGKGVAFVFNAINTWDSSMVVLDRKGSLHAMASGFLAQKGYRVLRWSPNDENTIGINILDAIRVGTDYEGGDAENLARSFLPTNIKSDNTFFTDGAARLIAVVILYVIYKVRKEQKRKATLADVVRLFGTATATTADLYNALMNNDVGPNGTPHEWIADQGAMAVKGA</sequence>
<evidence type="ECO:0000313" key="9">
    <source>
        <dbReference type="Proteomes" id="UP001308776"/>
    </source>
</evidence>
<keyword evidence="6 7" id="KW-0472">Membrane</keyword>
<feature type="transmembrane region" description="Helical" evidence="7">
    <location>
        <begin position="12"/>
        <end position="40"/>
    </location>
</feature>
<evidence type="ECO:0000256" key="7">
    <source>
        <dbReference type="SAM" id="Phobius"/>
    </source>
</evidence>
<feature type="transmembrane region" description="Helical" evidence="7">
    <location>
        <begin position="271"/>
        <end position="289"/>
    </location>
</feature>
<dbReference type="Pfam" id="PF02534">
    <property type="entry name" value="T4SS-DNA_transf"/>
    <property type="match status" value="1"/>
</dbReference>
<dbReference type="EMBL" id="JAQGFR010000227">
    <property type="protein sequence ID" value="MEB8514712.1"/>
    <property type="molecule type" value="Genomic_DNA"/>
</dbReference>
<keyword evidence="5 7" id="KW-1133">Transmembrane helix</keyword>
<evidence type="ECO:0000256" key="2">
    <source>
        <dbReference type="ARBA" id="ARBA00008806"/>
    </source>
</evidence>
<evidence type="ECO:0000256" key="4">
    <source>
        <dbReference type="ARBA" id="ARBA00022692"/>
    </source>
</evidence>
<dbReference type="InterPro" id="IPR003688">
    <property type="entry name" value="TraG/VirD4"/>
</dbReference>
<dbReference type="SUPFAM" id="SSF52540">
    <property type="entry name" value="P-loop containing nucleoside triphosphate hydrolases"/>
    <property type="match status" value="1"/>
</dbReference>
<comment type="similarity">
    <text evidence="2">Belongs to the VirD4/TraG family.</text>
</comment>
<name>A0ABU6FRM8_9PROT</name>
<evidence type="ECO:0000256" key="1">
    <source>
        <dbReference type="ARBA" id="ARBA00004651"/>
    </source>
</evidence>
<evidence type="ECO:0000256" key="5">
    <source>
        <dbReference type="ARBA" id="ARBA00022989"/>
    </source>
</evidence>
<organism evidence="8 9">
    <name type="scientific">Acidithiobacillus ferriphilus</name>
    <dbReference type="NCBI Taxonomy" id="1689834"/>
    <lineage>
        <taxon>Bacteria</taxon>
        <taxon>Pseudomonadati</taxon>
        <taxon>Pseudomonadota</taxon>
        <taxon>Acidithiobacillia</taxon>
        <taxon>Acidithiobacillales</taxon>
        <taxon>Acidithiobacillaceae</taxon>
        <taxon>Acidithiobacillus</taxon>
    </lineage>
</organism>
<keyword evidence="4 7" id="KW-0812">Transmembrane</keyword>
<evidence type="ECO:0000313" key="8">
    <source>
        <dbReference type="EMBL" id="MEB8514712.1"/>
    </source>
</evidence>
<dbReference type="InterPro" id="IPR051539">
    <property type="entry name" value="T4SS-coupling_protein"/>
</dbReference>
<feature type="transmembrane region" description="Helical" evidence="7">
    <location>
        <begin position="77"/>
        <end position="99"/>
    </location>
</feature>
<feature type="transmembrane region" description="Helical" evidence="7">
    <location>
        <begin position="46"/>
        <end position="65"/>
    </location>
</feature>
<comment type="subcellular location">
    <subcellularLocation>
        <location evidence="1">Cell membrane</location>
        <topology evidence="1">Multi-pass membrane protein</topology>
    </subcellularLocation>
</comment>
<evidence type="ECO:0000256" key="3">
    <source>
        <dbReference type="ARBA" id="ARBA00022475"/>
    </source>
</evidence>
<protein>
    <submittedName>
        <fullName evidence="8">Type IV secretory system conjugative DNA transfer family protein</fullName>
    </submittedName>
</protein>
<dbReference type="InterPro" id="IPR027417">
    <property type="entry name" value="P-loop_NTPase"/>
</dbReference>